<dbReference type="InterPro" id="IPR017441">
    <property type="entry name" value="Protein_kinase_ATP_BS"/>
</dbReference>
<keyword evidence="12" id="KW-1185">Reference proteome</keyword>
<evidence type="ECO:0000256" key="6">
    <source>
        <dbReference type="ARBA" id="ARBA00022840"/>
    </source>
</evidence>
<name>A0ABS2A7L2_9ACTN</name>
<keyword evidence="9" id="KW-1133">Transmembrane helix</keyword>
<dbReference type="PROSITE" id="PS00107">
    <property type="entry name" value="PROTEIN_KINASE_ATP"/>
    <property type="match status" value="1"/>
</dbReference>
<comment type="caution">
    <text evidence="11">The sequence shown here is derived from an EMBL/GenBank/DDBJ whole genome shotgun (WGS) entry which is preliminary data.</text>
</comment>
<evidence type="ECO:0000313" key="12">
    <source>
        <dbReference type="Proteomes" id="UP000632138"/>
    </source>
</evidence>
<keyword evidence="3" id="KW-0808">Transferase</keyword>
<feature type="transmembrane region" description="Helical" evidence="9">
    <location>
        <begin position="322"/>
        <end position="344"/>
    </location>
</feature>
<feature type="domain" description="Protein kinase" evidence="10">
    <location>
        <begin position="10"/>
        <end position="263"/>
    </location>
</feature>
<evidence type="ECO:0000256" key="9">
    <source>
        <dbReference type="SAM" id="Phobius"/>
    </source>
</evidence>
<dbReference type="PROSITE" id="PS00108">
    <property type="entry name" value="PROTEIN_KINASE_ST"/>
    <property type="match status" value="1"/>
</dbReference>
<dbReference type="PANTHER" id="PTHR43289:SF6">
    <property type="entry name" value="SERINE_THREONINE-PROTEIN KINASE NEKL-3"/>
    <property type="match status" value="1"/>
</dbReference>
<dbReference type="Pfam" id="PF00069">
    <property type="entry name" value="Pkinase"/>
    <property type="match status" value="1"/>
</dbReference>
<keyword evidence="6 7" id="KW-0067">ATP-binding</keyword>
<protein>
    <recommendedName>
        <fullName evidence="1">non-specific serine/threonine protein kinase</fullName>
        <ecNumber evidence="1">2.7.11.1</ecNumber>
    </recommendedName>
</protein>
<evidence type="ECO:0000256" key="5">
    <source>
        <dbReference type="ARBA" id="ARBA00022777"/>
    </source>
</evidence>
<sequence length="521" mass="55336">MTERIVAGRYRLERPIGRGGMGAVWQAHDELLGRDVAVKEIWLPGGGDTQPDEATTRRALREAQAAARLRHASIVTVHDVVTDDGRPWIVMELVGGQSLAAAISEHELLTEHRTAEIGLHVLDALRAAHREGILHRDVKPANILLDGDRVVLTDFGIAAIDDATALTATGQIVGSPAYLAPERINGKPAAAAADLWALGVTLYTAVTGKSPFQREDTQSTFAAILTAKPAPPSYAGKLWPVIKALLEKDPAQRLTAEAARPLLTAVAAQPAPEAPKPKRKKGDTAIAPSPTIAAPTEQQDAGSPTATAHTVLIPGPGRRRTAWVVAGAFTAVLLLGGGIAWAAGRNDGRAGDGKKTAVLSIASSSAPVVVKSAKPVNPSLDSCLVGRWRVTSIQVVNHFEGTDSRFVGGAGGTMRIRADGSGDVDFSKSAPLKATVKGAKYVQTLRGTATFRSETRNSRVYDIELSNKRWQTITRNGRKVTFTQSVSNGASREYICSEKRLTIYGDDDTSTDAYERVSTTP</sequence>
<organism evidence="11 12">
    <name type="scientific">Paractinoplanes ovalisporus</name>
    <dbReference type="NCBI Taxonomy" id="2810368"/>
    <lineage>
        <taxon>Bacteria</taxon>
        <taxon>Bacillati</taxon>
        <taxon>Actinomycetota</taxon>
        <taxon>Actinomycetes</taxon>
        <taxon>Micromonosporales</taxon>
        <taxon>Micromonosporaceae</taxon>
        <taxon>Paractinoplanes</taxon>
    </lineage>
</organism>
<keyword evidence="5 11" id="KW-0418">Kinase</keyword>
<evidence type="ECO:0000313" key="11">
    <source>
        <dbReference type="EMBL" id="MBM2615782.1"/>
    </source>
</evidence>
<keyword evidence="9" id="KW-0472">Membrane</keyword>
<evidence type="ECO:0000259" key="10">
    <source>
        <dbReference type="PROSITE" id="PS50011"/>
    </source>
</evidence>
<dbReference type="PROSITE" id="PS50011">
    <property type="entry name" value="PROTEIN_KINASE_DOM"/>
    <property type="match status" value="1"/>
</dbReference>
<evidence type="ECO:0000256" key="8">
    <source>
        <dbReference type="SAM" id="MobiDB-lite"/>
    </source>
</evidence>
<gene>
    <name evidence="11" type="ORF">JIG36_09465</name>
</gene>
<dbReference type="InterPro" id="IPR000719">
    <property type="entry name" value="Prot_kinase_dom"/>
</dbReference>
<dbReference type="EC" id="2.7.11.1" evidence="1"/>
<feature type="compositionally biased region" description="Low complexity" evidence="8">
    <location>
        <begin position="284"/>
        <end position="296"/>
    </location>
</feature>
<evidence type="ECO:0000256" key="3">
    <source>
        <dbReference type="ARBA" id="ARBA00022679"/>
    </source>
</evidence>
<dbReference type="Gene3D" id="1.10.510.10">
    <property type="entry name" value="Transferase(Phosphotransferase) domain 1"/>
    <property type="match status" value="1"/>
</dbReference>
<dbReference type="GO" id="GO:0016301">
    <property type="term" value="F:kinase activity"/>
    <property type="evidence" value="ECO:0007669"/>
    <property type="project" value="UniProtKB-KW"/>
</dbReference>
<evidence type="ECO:0000256" key="7">
    <source>
        <dbReference type="PROSITE-ProRule" id="PRU10141"/>
    </source>
</evidence>
<keyword evidence="4 7" id="KW-0547">Nucleotide-binding</keyword>
<reference evidence="11 12" key="1">
    <citation type="submission" date="2021-01" db="EMBL/GenBank/DDBJ databases">
        <title>Actinoplanes sp. nov. LDG1-06 isolated from lichen.</title>
        <authorList>
            <person name="Saeng-In P."/>
            <person name="Phongsopitanun W."/>
            <person name="Kanchanasin P."/>
            <person name="Yuki M."/>
            <person name="Kudo T."/>
            <person name="Ohkuma M."/>
            <person name="Tanasupawat S."/>
        </authorList>
    </citation>
    <scope>NUCLEOTIDE SEQUENCE [LARGE SCALE GENOMIC DNA]</scope>
    <source>
        <strain evidence="11 12">LDG1-06</strain>
    </source>
</reference>
<dbReference type="InterPro" id="IPR011009">
    <property type="entry name" value="Kinase-like_dom_sf"/>
</dbReference>
<dbReference type="InterPro" id="IPR008271">
    <property type="entry name" value="Ser/Thr_kinase_AS"/>
</dbReference>
<feature type="binding site" evidence="7">
    <location>
        <position position="39"/>
    </location>
    <ligand>
        <name>ATP</name>
        <dbReference type="ChEBI" id="CHEBI:30616"/>
    </ligand>
</feature>
<dbReference type="Proteomes" id="UP000632138">
    <property type="component" value="Unassembled WGS sequence"/>
</dbReference>
<dbReference type="CDD" id="cd14014">
    <property type="entry name" value="STKc_PknB_like"/>
    <property type="match status" value="1"/>
</dbReference>
<dbReference type="EMBL" id="JAENHP010000002">
    <property type="protein sequence ID" value="MBM2615782.1"/>
    <property type="molecule type" value="Genomic_DNA"/>
</dbReference>
<proteinExistence type="predicted"/>
<evidence type="ECO:0000256" key="2">
    <source>
        <dbReference type="ARBA" id="ARBA00022527"/>
    </source>
</evidence>
<evidence type="ECO:0000256" key="4">
    <source>
        <dbReference type="ARBA" id="ARBA00022741"/>
    </source>
</evidence>
<keyword evidence="2" id="KW-0723">Serine/threonine-protein kinase</keyword>
<keyword evidence="9" id="KW-0812">Transmembrane</keyword>
<evidence type="ECO:0000256" key="1">
    <source>
        <dbReference type="ARBA" id="ARBA00012513"/>
    </source>
</evidence>
<dbReference type="SMART" id="SM00220">
    <property type="entry name" value="S_TKc"/>
    <property type="match status" value="1"/>
</dbReference>
<dbReference type="SUPFAM" id="SSF56112">
    <property type="entry name" value="Protein kinase-like (PK-like)"/>
    <property type="match status" value="1"/>
</dbReference>
<accession>A0ABS2A7L2</accession>
<dbReference type="PANTHER" id="PTHR43289">
    <property type="entry name" value="MITOGEN-ACTIVATED PROTEIN KINASE KINASE KINASE 20-RELATED"/>
    <property type="match status" value="1"/>
</dbReference>
<dbReference type="Gene3D" id="3.30.200.20">
    <property type="entry name" value="Phosphorylase Kinase, domain 1"/>
    <property type="match status" value="1"/>
</dbReference>
<feature type="region of interest" description="Disordered" evidence="8">
    <location>
        <begin position="266"/>
        <end position="305"/>
    </location>
</feature>
<dbReference type="RefSeq" id="WP_203375637.1">
    <property type="nucleotide sequence ID" value="NZ_JAENHP010000002.1"/>
</dbReference>